<dbReference type="Proteomes" id="UP000033452">
    <property type="component" value="Unassembled WGS sequence"/>
</dbReference>
<dbReference type="InterPro" id="IPR041166">
    <property type="entry name" value="Rubredoxin_2"/>
</dbReference>
<dbReference type="Pfam" id="PF18073">
    <property type="entry name" value="Zn_ribbon_LapB"/>
    <property type="match status" value="1"/>
</dbReference>
<reference evidence="3 4" key="1">
    <citation type="journal article" date="2015" name="BMC Genomics">
        <title>Genome mining reveals unlocked bioactive potential of marine Gram-negative bacteria.</title>
        <authorList>
            <person name="Machado H."/>
            <person name="Sonnenschein E.C."/>
            <person name="Melchiorsen J."/>
            <person name="Gram L."/>
        </authorList>
    </citation>
    <scope>NUCLEOTIDE SEQUENCE [LARGE SCALE GENOMIC DNA]</scope>
    <source>
        <strain evidence="3 4">S2471</strain>
    </source>
</reference>
<dbReference type="GO" id="GO:0046872">
    <property type="term" value="F:metal ion binding"/>
    <property type="evidence" value="ECO:0007669"/>
    <property type="project" value="UniProtKB-KW"/>
</dbReference>
<sequence>MIELLFLLLPVAAAYGYVMGKNSAKNQAHEQNRKITSEYSKGLKFLLDREEDQGLEHLIKLLEVSADSVEHYLILATLFRKRGELDRAIRIHELLLKQPSLDIQVIQSCKLALAEDYIMAGLLDSAEEHLVELVKADYEEALMPIIQLYSQTRDWQKGVSMYESHAELFTEQVYCAAIANFYCEAALEYQASENQSTDHFTDYLERALKLPKTTIRPLYELGHDALGKEDNVKAIYYWRKLVSQFPCAIPLVLQDLQVCYQRLSIEHEFHALVNDLLKTSGVLVKIKHCEGLVEAGHAQQAVEYLTDSLKREPSIRGFSFLLKLLATKQDKFQSVLNEVDNLVSAYVATKPDYQCRNCGFTSHKLYWLCPSCKSWESILPSQGVDGY</sequence>
<evidence type="ECO:0000313" key="4">
    <source>
        <dbReference type="Proteomes" id="UP000033452"/>
    </source>
</evidence>
<dbReference type="OrthoDB" id="507476at2"/>
<feature type="domain" description="LapB rubredoxin metal binding" evidence="2">
    <location>
        <begin position="353"/>
        <end position="378"/>
    </location>
</feature>
<dbReference type="Gene3D" id="1.25.40.10">
    <property type="entry name" value="Tetratricopeptide repeat domain"/>
    <property type="match status" value="2"/>
</dbReference>
<dbReference type="EMBL" id="JXYA01000016">
    <property type="protein sequence ID" value="KJZ10102.1"/>
    <property type="molecule type" value="Genomic_DNA"/>
</dbReference>
<dbReference type="NCBIfam" id="NF008757">
    <property type="entry name" value="PRK11788.1-5"/>
    <property type="match status" value="1"/>
</dbReference>
<dbReference type="PATRIC" id="fig|43658.5.peg.1603"/>
<evidence type="ECO:0000256" key="1">
    <source>
        <dbReference type="ARBA" id="ARBA00022723"/>
    </source>
</evidence>
<accession>A0A0F4QU15</accession>
<dbReference type="AlphaFoldDB" id="A0A0F4QU15"/>
<keyword evidence="4" id="KW-1185">Reference proteome</keyword>
<protein>
    <submittedName>
        <fullName evidence="3">Heat shock (Periplasmic) protein YciM,precursor</fullName>
    </submittedName>
</protein>
<gene>
    <name evidence="3" type="ORF">TW77_07615</name>
</gene>
<evidence type="ECO:0000313" key="3">
    <source>
        <dbReference type="EMBL" id="KJZ10102.1"/>
    </source>
</evidence>
<organism evidence="3 4">
    <name type="scientific">Pseudoalteromonas rubra</name>
    <dbReference type="NCBI Taxonomy" id="43658"/>
    <lineage>
        <taxon>Bacteria</taxon>
        <taxon>Pseudomonadati</taxon>
        <taxon>Pseudomonadota</taxon>
        <taxon>Gammaproteobacteria</taxon>
        <taxon>Alteromonadales</taxon>
        <taxon>Pseudoalteromonadaceae</taxon>
        <taxon>Pseudoalteromonas</taxon>
    </lineage>
</organism>
<comment type="caution">
    <text evidence="3">The sequence shown here is derived from an EMBL/GenBank/DDBJ whole genome shotgun (WGS) entry which is preliminary data.</text>
</comment>
<keyword evidence="1" id="KW-0479">Metal-binding</keyword>
<evidence type="ECO:0000259" key="2">
    <source>
        <dbReference type="Pfam" id="PF18073"/>
    </source>
</evidence>
<dbReference type="RefSeq" id="WP_046004373.1">
    <property type="nucleotide sequence ID" value="NZ_JXYA01000016.1"/>
</dbReference>
<proteinExistence type="predicted"/>
<name>A0A0F4QU15_9GAMM</name>
<keyword evidence="3" id="KW-0346">Stress response</keyword>
<dbReference type="InterPro" id="IPR011990">
    <property type="entry name" value="TPR-like_helical_dom_sf"/>
</dbReference>
<dbReference type="SUPFAM" id="SSF48452">
    <property type="entry name" value="TPR-like"/>
    <property type="match status" value="1"/>
</dbReference>